<accession>A0AB36DJR1</accession>
<evidence type="ECO:0000313" key="2">
    <source>
        <dbReference type="Proteomes" id="UP001296581"/>
    </source>
</evidence>
<evidence type="ECO:0000313" key="1">
    <source>
        <dbReference type="EMBL" id="NSI66470.1"/>
    </source>
</evidence>
<reference evidence="1" key="1">
    <citation type="journal article" date="2020" name="Cell Host Microbe">
        <title>Functional and Genomic Variation between Human-Derived Isolates of Lachnospiraceae Reveals Inter- and Intra-Species Diversity.</title>
        <authorList>
            <person name="Sorbara M.T."/>
            <person name="Littmann E.R."/>
            <person name="Fontana E."/>
            <person name="Moody T.U."/>
            <person name="Kohout C.E."/>
            <person name="Gjonbalaj M."/>
            <person name="Eaton V."/>
            <person name="Seok R."/>
            <person name="Leiner I.M."/>
            <person name="Pamer E.G."/>
        </authorList>
    </citation>
    <scope>NUCLEOTIDE SEQUENCE</scope>
    <source>
        <strain evidence="1">MSK.11.9</strain>
    </source>
</reference>
<dbReference type="EMBL" id="JAAIRY010000040">
    <property type="protein sequence ID" value="NSI66470.1"/>
    <property type="molecule type" value="Genomic_DNA"/>
</dbReference>
<name>A0AB36DJR1_MEDGN</name>
<sequence>MASLLVKRLFALKGLIAEPVYYCHGVRIIFRYENGAKTEEVQGHKYLVTNTDTFEQIEVFVAGSTPLLTPERLEELQESGERVFVEFENAVVKPYYSERTHSIEDSIKADAVHLVETK</sequence>
<dbReference type="Proteomes" id="UP001296581">
    <property type="component" value="Unassembled WGS sequence"/>
</dbReference>
<protein>
    <submittedName>
        <fullName evidence="1">Uncharacterized protein</fullName>
    </submittedName>
</protein>
<comment type="caution">
    <text evidence="1">The sequence shown here is derived from an EMBL/GenBank/DDBJ whole genome shotgun (WGS) entry which is preliminary data.</text>
</comment>
<dbReference type="RefSeq" id="WP_101885192.1">
    <property type="nucleotide sequence ID" value="NZ_CACRUU010000095.1"/>
</dbReference>
<gene>
    <name evidence="1" type="ORF">G4981_14590</name>
</gene>
<dbReference type="AlphaFoldDB" id="A0AB36DJR1"/>
<reference evidence="1" key="2">
    <citation type="submission" date="2020-02" db="EMBL/GenBank/DDBJ databases">
        <authorList>
            <person name="Littmann E."/>
            <person name="Sorbara M."/>
        </authorList>
    </citation>
    <scope>NUCLEOTIDE SEQUENCE</scope>
    <source>
        <strain evidence="1">MSK.11.9</strain>
    </source>
</reference>
<proteinExistence type="predicted"/>
<organism evidence="1 2">
    <name type="scientific">Mediterraneibacter gnavus</name>
    <name type="common">Ruminococcus gnavus</name>
    <dbReference type="NCBI Taxonomy" id="33038"/>
    <lineage>
        <taxon>Bacteria</taxon>
        <taxon>Bacillati</taxon>
        <taxon>Bacillota</taxon>
        <taxon>Clostridia</taxon>
        <taxon>Lachnospirales</taxon>
        <taxon>Lachnospiraceae</taxon>
        <taxon>Mediterraneibacter</taxon>
    </lineage>
</organism>